<dbReference type="EMBL" id="CACRXK020002292">
    <property type="protein sequence ID" value="CAB3993605.1"/>
    <property type="molecule type" value="Genomic_DNA"/>
</dbReference>
<dbReference type="Gene3D" id="2.40.50.40">
    <property type="match status" value="1"/>
</dbReference>
<dbReference type="Proteomes" id="UP001152795">
    <property type="component" value="Unassembled WGS sequence"/>
</dbReference>
<dbReference type="PROSITE" id="PS50013">
    <property type="entry name" value="CHROMO_2"/>
    <property type="match status" value="1"/>
</dbReference>
<sequence>MADKRSVRIDYNQLHHMSSELLYETKPRKRLVKKYPKTFQVERIIARRTTKKYEEYLVKWQDWPLESSTWEPSCHFSTQLLRNYDNPVKPTKERLYEAGRQFFSGINTALKGKSRAPVYVHIDGDIWQYLSHNKGRNSEHRGFKLYEKDDFCLFKELPDNWWYILDKNGEGYAIDFPVKIKPLVTWTTANFIWKNNSLVEGPRMPIEKLCIIIVKRPCNIYNLH</sequence>
<dbReference type="Pfam" id="PF00385">
    <property type="entry name" value="Chromo"/>
    <property type="match status" value="1"/>
</dbReference>
<dbReference type="CDD" id="cd00024">
    <property type="entry name" value="CD_CSD"/>
    <property type="match status" value="1"/>
</dbReference>
<dbReference type="SUPFAM" id="SSF54160">
    <property type="entry name" value="Chromo domain-like"/>
    <property type="match status" value="1"/>
</dbReference>
<protein>
    <submittedName>
        <fullName evidence="1">Uncharacterized protein</fullName>
    </submittedName>
</protein>
<dbReference type="InterPro" id="IPR016197">
    <property type="entry name" value="Chromo-like_dom_sf"/>
</dbReference>
<dbReference type="OrthoDB" id="433924at2759"/>
<organism evidence="1 2">
    <name type="scientific">Paramuricea clavata</name>
    <name type="common">Red gorgonian</name>
    <name type="synonym">Violescent sea-whip</name>
    <dbReference type="NCBI Taxonomy" id="317549"/>
    <lineage>
        <taxon>Eukaryota</taxon>
        <taxon>Metazoa</taxon>
        <taxon>Cnidaria</taxon>
        <taxon>Anthozoa</taxon>
        <taxon>Octocorallia</taxon>
        <taxon>Malacalcyonacea</taxon>
        <taxon>Plexauridae</taxon>
        <taxon>Paramuricea</taxon>
    </lineage>
</organism>
<dbReference type="InterPro" id="IPR000953">
    <property type="entry name" value="Chromo/chromo_shadow_dom"/>
</dbReference>
<dbReference type="SMART" id="SM00298">
    <property type="entry name" value="CHROMO"/>
    <property type="match status" value="1"/>
</dbReference>
<dbReference type="AlphaFoldDB" id="A0A6S7GPQ0"/>
<dbReference type="InterPro" id="IPR023780">
    <property type="entry name" value="Chromo_domain"/>
</dbReference>
<comment type="caution">
    <text evidence="1">The sequence shown here is derived from an EMBL/GenBank/DDBJ whole genome shotgun (WGS) entry which is preliminary data.</text>
</comment>
<evidence type="ECO:0000313" key="2">
    <source>
        <dbReference type="Proteomes" id="UP001152795"/>
    </source>
</evidence>
<evidence type="ECO:0000313" key="1">
    <source>
        <dbReference type="EMBL" id="CAB3993605.1"/>
    </source>
</evidence>
<reference evidence="1" key="1">
    <citation type="submission" date="2020-04" db="EMBL/GenBank/DDBJ databases">
        <authorList>
            <person name="Alioto T."/>
            <person name="Alioto T."/>
            <person name="Gomez Garrido J."/>
        </authorList>
    </citation>
    <scope>NUCLEOTIDE SEQUENCE</scope>
    <source>
        <strain evidence="1">A484AB</strain>
    </source>
</reference>
<proteinExistence type="predicted"/>
<name>A0A6S7GPQ0_PARCT</name>
<keyword evidence="2" id="KW-1185">Reference proteome</keyword>
<gene>
    <name evidence="1" type="ORF">PACLA_8A086272</name>
</gene>
<accession>A0A6S7GPQ0</accession>